<name>A0ABQ4JHQ6_9ACTN</name>
<gene>
    <name evidence="1" type="ORF">Vqi01_53050</name>
</gene>
<organism evidence="1 2">
    <name type="scientific">Micromonospora qiuiae</name>
    <dbReference type="NCBI Taxonomy" id="502268"/>
    <lineage>
        <taxon>Bacteria</taxon>
        <taxon>Bacillati</taxon>
        <taxon>Actinomycetota</taxon>
        <taxon>Actinomycetes</taxon>
        <taxon>Micromonosporales</taxon>
        <taxon>Micromonosporaceae</taxon>
        <taxon>Micromonospora</taxon>
    </lineage>
</organism>
<sequence length="57" mass="6215">MLIPASVWRDHGCRSGWRRAILYSRTGVNLADAGLVPAGEEEATLEFTVPRDPAYAA</sequence>
<evidence type="ECO:0000313" key="2">
    <source>
        <dbReference type="Proteomes" id="UP000653076"/>
    </source>
</evidence>
<reference evidence="1 2" key="1">
    <citation type="submission" date="2021-01" db="EMBL/GenBank/DDBJ databases">
        <title>Whole genome shotgun sequence of Verrucosispora qiuiae NBRC 106684.</title>
        <authorList>
            <person name="Komaki H."/>
            <person name="Tamura T."/>
        </authorList>
    </citation>
    <scope>NUCLEOTIDE SEQUENCE [LARGE SCALE GENOMIC DNA]</scope>
    <source>
        <strain evidence="1 2">NBRC 106684</strain>
    </source>
</reference>
<dbReference type="Proteomes" id="UP000653076">
    <property type="component" value="Unassembled WGS sequence"/>
</dbReference>
<proteinExistence type="predicted"/>
<dbReference type="EMBL" id="BOPC01000098">
    <property type="protein sequence ID" value="GIJ30143.1"/>
    <property type="molecule type" value="Genomic_DNA"/>
</dbReference>
<comment type="caution">
    <text evidence="1">The sequence shown here is derived from an EMBL/GenBank/DDBJ whole genome shotgun (WGS) entry which is preliminary data.</text>
</comment>
<protein>
    <submittedName>
        <fullName evidence="1">Uncharacterized protein</fullName>
    </submittedName>
</protein>
<evidence type="ECO:0000313" key="1">
    <source>
        <dbReference type="EMBL" id="GIJ30143.1"/>
    </source>
</evidence>
<accession>A0ABQ4JHQ6</accession>
<keyword evidence="2" id="KW-1185">Reference proteome</keyword>